<evidence type="ECO:0000313" key="8">
    <source>
        <dbReference type="Proteomes" id="UP000824214"/>
    </source>
</evidence>
<organism evidence="7 8">
    <name type="scientific">Candidatus Acutalibacter ornithocaccae</name>
    <dbReference type="NCBI Taxonomy" id="2838416"/>
    <lineage>
        <taxon>Bacteria</taxon>
        <taxon>Bacillati</taxon>
        <taxon>Bacillota</taxon>
        <taxon>Clostridia</taxon>
        <taxon>Eubacteriales</taxon>
        <taxon>Acutalibacteraceae</taxon>
        <taxon>Acutalibacter</taxon>
    </lineage>
</organism>
<reference evidence="7" key="2">
    <citation type="submission" date="2021-04" db="EMBL/GenBank/DDBJ databases">
        <authorList>
            <person name="Gilroy R."/>
        </authorList>
    </citation>
    <scope>NUCLEOTIDE SEQUENCE</scope>
    <source>
        <strain evidence="7">ChiBcolR8-3208</strain>
    </source>
</reference>
<dbReference type="InterPro" id="IPR050833">
    <property type="entry name" value="Poly_Biosynth_Transport"/>
</dbReference>
<keyword evidence="4 6" id="KW-1133">Transmembrane helix</keyword>
<comment type="caution">
    <text evidence="7">The sequence shown here is derived from an EMBL/GenBank/DDBJ whole genome shotgun (WGS) entry which is preliminary data.</text>
</comment>
<dbReference type="PANTHER" id="PTHR30250:SF26">
    <property type="entry name" value="PSMA PROTEIN"/>
    <property type="match status" value="1"/>
</dbReference>
<evidence type="ECO:0000256" key="1">
    <source>
        <dbReference type="ARBA" id="ARBA00004651"/>
    </source>
</evidence>
<feature type="transmembrane region" description="Helical" evidence="6">
    <location>
        <begin position="120"/>
        <end position="139"/>
    </location>
</feature>
<feature type="transmembrane region" description="Helical" evidence="6">
    <location>
        <begin position="21"/>
        <end position="40"/>
    </location>
</feature>
<keyword evidence="2" id="KW-1003">Cell membrane</keyword>
<feature type="transmembrane region" description="Helical" evidence="6">
    <location>
        <begin position="60"/>
        <end position="78"/>
    </location>
</feature>
<dbReference type="PANTHER" id="PTHR30250">
    <property type="entry name" value="PST FAMILY PREDICTED COLANIC ACID TRANSPORTER"/>
    <property type="match status" value="1"/>
</dbReference>
<dbReference type="Pfam" id="PF01943">
    <property type="entry name" value="Polysacc_synt"/>
    <property type="match status" value="1"/>
</dbReference>
<evidence type="ECO:0000256" key="6">
    <source>
        <dbReference type="SAM" id="Phobius"/>
    </source>
</evidence>
<dbReference type="AlphaFoldDB" id="A0A9D2LZH6"/>
<proteinExistence type="predicted"/>
<dbReference type="InterPro" id="IPR002797">
    <property type="entry name" value="Polysacc_synth"/>
</dbReference>
<keyword evidence="3 6" id="KW-0812">Transmembrane</keyword>
<dbReference type="EMBL" id="DWXZ01000173">
    <property type="protein sequence ID" value="HJB38011.1"/>
    <property type="molecule type" value="Genomic_DNA"/>
</dbReference>
<evidence type="ECO:0000256" key="4">
    <source>
        <dbReference type="ARBA" id="ARBA00022989"/>
    </source>
</evidence>
<evidence type="ECO:0000256" key="3">
    <source>
        <dbReference type="ARBA" id="ARBA00022692"/>
    </source>
</evidence>
<feature type="transmembrane region" description="Helical" evidence="6">
    <location>
        <begin position="151"/>
        <end position="172"/>
    </location>
</feature>
<feature type="transmembrane region" description="Helical" evidence="6">
    <location>
        <begin position="90"/>
        <end position="114"/>
    </location>
</feature>
<feature type="transmembrane region" description="Helical" evidence="6">
    <location>
        <begin position="360"/>
        <end position="381"/>
    </location>
</feature>
<gene>
    <name evidence="7" type="ORF">H9942_08095</name>
</gene>
<feature type="transmembrane region" description="Helical" evidence="6">
    <location>
        <begin position="327"/>
        <end position="348"/>
    </location>
</feature>
<feature type="transmembrane region" description="Helical" evidence="6">
    <location>
        <begin position="295"/>
        <end position="321"/>
    </location>
</feature>
<accession>A0A9D2LZH6</accession>
<comment type="subcellular location">
    <subcellularLocation>
        <location evidence="1">Cell membrane</location>
        <topology evidence="1">Multi-pass membrane protein</topology>
    </subcellularLocation>
</comment>
<keyword evidence="5 6" id="KW-0472">Membrane</keyword>
<feature type="transmembrane region" description="Helical" evidence="6">
    <location>
        <begin position="387"/>
        <end position="408"/>
    </location>
</feature>
<evidence type="ECO:0000256" key="2">
    <source>
        <dbReference type="ARBA" id="ARBA00022475"/>
    </source>
</evidence>
<reference evidence="7" key="1">
    <citation type="journal article" date="2021" name="PeerJ">
        <title>Extensive microbial diversity within the chicken gut microbiome revealed by metagenomics and culture.</title>
        <authorList>
            <person name="Gilroy R."/>
            <person name="Ravi A."/>
            <person name="Getino M."/>
            <person name="Pursley I."/>
            <person name="Horton D.L."/>
            <person name="Alikhan N.F."/>
            <person name="Baker D."/>
            <person name="Gharbi K."/>
            <person name="Hall N."/>
            <person name="Watson M."/>
            <person name="Adriaenssens E.M."/>
            <person name="Foster-Nyarko E."/>
            <person name="Jarju S."/>
            <person name="Secka A."/>
            <person name="Antonio M."/>
            <person name="Oren A."/>
            <person name="Chaudhuri R.R."/>
            <person name="La Ragione R."/>
            <person name="Hildebrand F."/>
            <person name="Pallen M.J."/>
        </authorList>
    </citation>
    <scope>NUCLEOTIDE SEQUENCE</scope>
    <source>
        <strain evidence="7">ChiBcolR8-3208</strain>
    </source>
</reference>
<sequence length="427" mass="47442">MGIKEKIQRHRGGLLENTVMLYILQFSNMALGLVTQGYQMRVLGVELIGVLGAAQYATNFFQILIDFGFIYSATAKVSRFREDKNVLNKVLTCVILAKALFMALSFLILFVFIAPSLPDMSQVLVYAFYLISVCTYALLPDFMYRGLEQMATITVRAVAIKFFATMMIFLFVRQPGDYYMVPLFTAIGNVGAIVFVYWHLFRKVGVRFCKVTWYEVWVELKESSQFFLSKVAGSINSNLNGILLGTMAGPTATGLYTNADKIIGAARSGMSPIADSLYPHMMKHRNFRLIKKAMLLVYPIILVGCAIVFIFAEPLLVLWLGEEGSQVVLPLRLLIPVAVFCFPNYVLGYPTMGAMGLAKFANISVVFGTFVYLAGVAVLWLTVGINLVSLCLLTSLTEGSILAFRLVVIVKNRRLMGATPETIGKQK</sequence>
<protein>
    <submittedName>
        <fullName evidence="7">Oligosaccharide flippase family protein</fullName>
    </submittedName>
</protein>
<dbReference type="Proteomes" id="UP000824214">
    <property type="component" value="Unassembled WGS sequence"/>
</dbReference>
<evidence type="ECO:0000256" key="5">
    <source>
        <dbReference type="ARBA" id="ARBA00023136"/>
    </source>
</evidence>
<name>A0A9D2LZH6_9FIRM</name>
<evidence type="ECO:0000313" key="7">
    <source>
        <dbReference type="EMBL" id="HJB38011.1"/>
    </source>
</evidence>
<feature type="transmembrane region" description="Helical" evidence="6">
    <location>
        <begin position="178"/>
        <end position="200"/>
    </location>
</feature>
<dbReference type="GO" id="GO:0005886">
    <property type="term" value="C:plasma membrane"/>
    <property type="evidence" value="ECO:0007669"/>
    <property type="project" value="UniProtKB-SubCell"/>
</dbReference>